<comment type="caution">
    <text evidence="1">The sequence shown here is derived from an EMBL/GenBank/DDBJ whole genome shotgun (WGS) entry which is preliminary data.</text>
</comment>
<dbReference type="AlphaFoldDB" id="A0A0F9VTI0"/>
<proteinExistence type="predicted"/>
<protein>
    <submittedName>
        <fullName evidence="1">Uncharacterized protein</fullName>
    </submittedName>
</protein>
<accession>A0A0F9VTI0</accession>
<organism evidence="1">
    <name type="scientific">marine sediment metagenome</name>
    <dbReference type="NCBI Taxonomy" id="412755"/>
    <lineage>
        <taxon>unclassified sequences</taxon>
        <taxon>metagenomes</taxon>
        <taxon>ecological metagenomes</taxon>
    </lineage>
</organism>
<gene>
    <name evidence="1" type="ORF">LCGC14_0043540</name>
</gene>
<sequence>MLKRYRQESHGLEPHPEGEYVRIDEASRHFQWHAFNRVLFWIHARVERFFSRGLLHREVIDMRPAPLDELEGSTKIPALASED</sequence>
<reference evidence="1" key="1">
    <citation type="journal article" date="2015" name="Nature">
        <title>Complex archaea that bridge the gap between prokaryotes and eukaryotes.</title>
        <authorList>
            <person name="Spang A."/>
            <person name="Saw J.H."/>
            <person name="Jorgensen S.L."/>
            <person name="Zaremba-Niedzwiedzka K."/>
            <person name="Martijn J."/>
            <person name="Lind A.E."/>
            <person name="van Eijk R."/>
            <person name="Schleper C."/>
            <person name="Guy L."/>
            <person name="Ettema T.J."/>
        </authorList>
    </citation>
    <scope>NUCLEOTIDE SEQUENCE</scope>
</reference>
<evidence type="ECO:0000313" key="1">
    <source>
        <dbReference type="EMBL" id="KKO08416.1"/>
    </source>
</evidence>
<name>A0A0F9VTI0_9ZZZZ</name>
<dbReference type="EMBL" id="LAZR01000009">
    <property type="protein sequence ID" value="KKO08416.1"/>
    <property type="molecule type" value="Genomic_DNA"/>
</dbReference>